<dbReference type="AlphaFoldDB" id="A0A9X1MHZ2"/>
<dbReference type="InterPro" id="IPR036390">
    <property type="entry name" value="WH_DNA-bd_sf"/>
</dbReference>
<evidence type="ECO:0000313" key="6">
    <source>
        <dbReference type="EMBL" id="MCC3298894.1"/>
    </source>
</evidence>
<dbReference type="PROSITE" id="PS51078">
    <property type="entry name" value="ICLR_ED"/>
    <property type="match status" value="1"/>
</dbReference>
<dbReference type="RefSeq" id="WP_227896796.1">
    <property type="nucleotide sequence ID" value="NZ_CP099466.1"/>
</dbReference>
<keyword evidence="1" id="KW-0805">Transcription regulation</keyword>
<keyword evidence="3" id="KW-0804">Transcription</keyword>
<dbReference type="GO" id="GO:0045892">
    <property type="term" value="P:negative regulation of DNA-templated transcription"/>
    <property type="evidence" value="ECO:0007669"/>
    <property type="project" value="TreeGrafter"/>
</dbReference>
<sequence length="258" mass="27742">MVRSSQAWYVKSVEKTFAVLGAFTAESPRLSVSEVAAAADLSRAAARRFLLTLADLGYLSGDGARYQLAPRSLNIGSAFLSSLTLPALAEPHLKTLSADLQETASICILDGEHIVYVARITSPRLVSVAVHVGTRFPAWATSMGRVLLAALEPEDMESRLDRSDLRPYTPNTLWDRAALLDEIDGVRQRGWSVVLEEYEEGLSGVAVPIHQGNEVVAAANVSLHHRNPTGPALSETVLPRLRDAAAAISADYGIRVTG</sequence>
<evidence type="ECO:0000313" key="7">
    <source>
        <dbReference type="Proteomes" id="UP001139158"/>
    </source>
</evidence>
<feature type="domain" description="IclR-ED" evidence="5">
    <location>
        <begin position="71"/>
        <end position="254"/>
    </location>
</feature>
<name>A0A9X1MHZ2_9MICC</name>
<dbReference type="Pfam" id="PF09339">
    <property type="entry name" value="HTH_IclR"/>
    <property type="match status" value="1"/>
</dbReference>
<gene>
    <name evidence="6" type="ORF">LJ757_13935</name>
</gene>
<dbReference type="Gene3D" id="3.30.450.40">
    <property type="match status" value="1"/>
</dbReference>
<dbReference type="SUPFAM" id="SSF46785">
    <property type="entry name" value="Winged helix' DNA-binding domain"/>
    <property type="match status" value="1"/>
</dbReference>
<reference evidence="6" key="1">
    <citation type="submission" date="2021-10" db="EMBL/GenBank/DDBJ databases">
        <title>Novel species in genus Arthrobacter.</title>
        <authorList>
            <person name="Liu Y."/>
        </authorList>
    </citation>
    <scope>NUCLEOTIDE SEQUENCE</scope>
    <source>
        <strain evidence="6">Zg-Y453</strain>
    </source>
</reference>
<comment type="caution">
    <text evidence="6">The sequence shown here is derived from an EMBL/GenBank/DDBJ whole genome shotgun (WGS) entry which is preliminary data.</text>
</comment>
<dbReference type="InterPro" id="IPR014757">
    <property type="entry name" value="Tscrpt_reg_IclR_C"/>
</dbReference>
<dbReference type="PANTHER" id="PTHR30136:SF34">
    <property type="entry name" value="TRANSCRIPTIONAL REGULATOR"/>
    <property type="match status" value="1"/>
</dbReference>
<dbReference type="GO" id="GO:0003700">
    <property type="term" value="F:DNA-binding transcription factor activity"/>
    <property type="evidence" value="ECO:0007669"/>
    <property type="project" value="TreeGrafter"/>
</dbReference>
<evidence type="ECO:0000259" key="5">
    <source>
        <dbReference type="PROSITE" id="PS51078"/>
    </source>
</evidence>
<evidence type="ECO:0000259" key="4">
    <source>
        <dbReference type="PROSITE" id="PS51077"/>
    </source>
</evidence>
<dbReference type="InterPro" id="IPR005471">
    <property type="entry name" value="Tscrpt_reg_IclR_N"/>
</dbReference>
<dbReference type="GO" id="GO:0003677">
    <property type="term" value="F:DNA binding"/>
    <property type="evidence" value="ECO:0007669"/>
    <property type="project" value="UniProtKB-KW"/>
</dbReference>
<dbReference type="Pfam" id="PF01614">
    <property type="entry name" value="IclR_C"/>
    <property type="match status" value="1"/>
</dbReference>
<dbReference type="Proteomes" id="UP001139158">
    <property type="component" value="Unassembled WGS sequence"/>
</dbReference>
<proteinExistence type="predicted"/>
<keyword evidence="2" id="KW-0238">DNA-binding</keyword>
<evidence type="ECO:0000256" key="1">
    <source>
        <dbReference type="ARBA" id="ARBA00023015"/>
    </source>
</evidence>
<dbReference type="EMBL" id="JAJFZV010000015">
    <property type="protein sequence ID" value="MCC3298894.1"/>
    <property type="molecule type" value="Genomic_DNA"/>
</dbReference>
<dbReference type="SUPFAM" id="SSF55781">
    <property type="entry name" value="GAF domain-like"/>
    <property type="match status" value="1"/>
</dbReference>
<feature type="domain" description="HTH iclR-type" evidence="4">
    <location>
        <begin position="10"/>
        <end position="70"/>
    </location>
</feature>
<dbReference type="SMART" id="SM00346">
    <property type="entry name" value="HTH_ICLR"/>
    <property type="match status" value="1"/>
</dbReference>
<evidence type="ECO:0000256" key="3">
    <source>
        <dbReference type="ARBA" id="ARBA00023163"/>
    </source>
</evidence>
<dbReference type="PROSITE" id="PS51077">
    <property type="entry name" value="HTH_ICLR"/>
    <property type="match status" value="1"/>
</dbReference>
<keyword evidence="7" id="KW-1185">Reference proteome</keyword>
<dbReference type="InterPro" id="IPR029016">
    <property type="entry name" value="GAF-like_dom_sf"/>
</dbReference>
<dbReference type="InterPro" id="IPR036388">
    <property type="entry name" value="WH-like_DNA-bd_sf"/>
</dbReference>
<organism evidence="6 7">
    <name type="scientific">Arthrobacter caoxuetaonis</name>
    <dbReference type="NCBI Taxonomy" id="2886935"/>
    <lineage>
        <taxon>Bacteria</taxon>
        <taxon>Bacillati</taxon>
        <taxon>Actinomycetota</taxon>
        <taxon>Actinomycetes</taxon>
        <taxon>Micrococcales</taxon>
        <taxon>Micrococcaceae</taxon>
        <taxon>Arthrobacter</taxon>
    </lineage>
</organism>
<protein>
    <submittedName>
        <fullName evidence="6">Helix-turn-helix domain-containing protein</fullName>
    </submittedName>
</protein>
<evidence type="ECO:0000256" key="2">
    <source>
        <dbReference type="ARBA" id="ARBA00023125"/>
    </source>
</evidence>
<dbReference type="PANTHER" id="PTHR30136">
    <property type="entry name" value="HELIX-TURN-HELIX TRANSCRIPTIONAL REGULATOR, ICLR FAMILY"/>
    <property type="match status" value="1"/>
</dbReference>
<dbReference type="InterPro" id="IPR050707">
    <property type="entry name" value="HTH_MetabolicPath_Reg"/>
</dbReference>
<accession>A0A9X1MHZ2</accession>
<dbReference type="Gene3D" id="1.10.10.10">
    <property type="entry name" value="Winged helix-like DNA-binding domain superfamily/Winged helix DNA-binding domain"/>
    <property type="match status" value="1"/>
</dbReference>